<keyword evidence="4" id="KW-1185">Reference proteome</keyword>
<dbReference type="SMART" id="SM00358">
    <property type="entry name" value="DSRM"/>
    <property type="match status" value="1"/>
</dbReference>
<dbReference type="SUPFAM" id="SSF54768">
    <property type="entry name" value="dsRNA-binding domain-like"/>
    <property type="match status" value="1"/>
</dbReference>
<dbReference type="InterPro" id="IPR014720">
    <property type="entry name" value="dsRBD_dom"/>
</dbReference>
<keyword evidence="1" id="KW-0694">RNA-binding</keyword>
<dbReference type="Pfam" id="PF00035">
    <property type="entry name" value="dsrm"/>
    <property type="match status" value="1"/>
</dbReference>
<organism evidence="3 4">
    <name type="scientific">Schizopora paradoxa</name>
    <dbReference type="NCBI Taxonomy" id="27342"/>
    <lineage>
        <taxon>Eukaryota</taxon>
        <taxon>Fungi</taxon>
        <taxon>Dikarya</taxon>
        <taxon>Basidiomycota</taxon>
        <taxon>Agaricomycotina</taxon>
        <taxon>Agaricomycetes</taxon>
        <taxon>Hymenochaetales</taxon>
        <taxon>Schizoporaceae</taxon>
        <taxon>Schizopora</taxon>
    </lineage>
</organism>
<reference evidence="3 4" key="1">
    <citation type="submission" date="2015-04" db="EMBL/GenBank/DDBJ databases">
        <title>Complete genome sequence of Schizopora paradoxa KUC8140, a cosmopolitan wood degrader in East Asia.</title>
        <authorList>
            <consortium name="DOE Joint Genome Institute"/>
            <person name="Min B."/>
            <person name="Park H."/>
            <person name="Jang Y."/>
            <person name="Kim J.-J."/>
            <person name="Kim K.H."/>
            <person name="Pangilinan J."/>
            <person name="Lipzen A."/>
            <person name="Riley R."/>
            <person name="Grigoriev I.V."/>
            <person name="Spatafora J.W."/>
            <person name="Choi I.-G."/>
        </authorList>
    </citation>
    <scope>NUCLEOTIDE SEQUENCE [LARGE SCALE GENOMIC DNA]</scope>
    <source>
        <strain evidence="3 4">KUC8140</strain>
    </source>
</reference>
<sequence>MPAQQPGDHSKMALNNHFQAYGWGAPHYKDAHDGRQHDGSWTSSVIVSGYKFEGSGPSKLKAQNAAAKSALQGLRIPH</sequence>
<protein>
    <recommendedName>
        <fullName evidence="2">DRBM domain-containing protein</fullName>
    </recommendedName>
</protein>
<dbReference type="CDD" id="cd00048">
    <property type="entry name" value="DSRM_SF"/>
    <property type="match status" value="1"/>
</dbReference>
<dbReference type="PROSITE" id="PS50137">
    <property type="entry name" value="DS_RBD"/>
    <property type="match status" value="1"/>
</dbReference>
<dbReference type="Proteomes" id="UP000053477">
    <property type="component" value="Unassembled WGS sequence"/>
</dbReference>
<dbReference type="GO" id="GO:0003723">
    <property type="term" value="F:RNA binding"/>
    <property type="evidence" value="ECO:0007669"/>
    <property type="project" value="UniProtKB-UniRule"/>
</dbReference>
<evidence type="ECO:0000313" key="4">
    <source>
        <dbReference type="Proteomes" id="UP000053477"/>
    </source>
</evidence>
<feature type="domain" description="DRBM" evidence="2">
    <location>
        <begin position="9"/>
        <end position="76"/>
    </location>
</feature>
<evidence type="ECO:0000256" key="1">
    <source>
        <dbReference type="PROSITE-ProRule" id="PRU00266"/>
    </source>
</evidence>
<dbReference type="AlphaFoldDB" id="A0A0H2S8M6"/>
<evidence type="ECO:0000259" key="2">
    <source>
        <dbReference type="PROSITE" id="PS50137"/>
    </source>
</evidence>
<dbReference type="InParanoid" id="A0A0H2S8M6"/>
<dbReference type="Gene3D" id="3.30.160.20">
    <property type="match status" value="1"/>
</dbReference>
<proteinExistence type="predicted"/>
<evidence type="ECO:0000313" key="3">
    <source>
        <dbReference type="EMBL" id="KLO13231.1"/>
    </source>
</evidence>
<name>A0A0H2S8M6_9AGAM</name>
<dbReference type="OrthoDB" id="3246846at2759"/>
<dbReference type="EMBL" id="KQ085963">
    <property type="protein sequence ID" value="KLO13231.1"/>
    <property type="molecule type" value="Genomic_DNA"/>
</dbReference>
<accession>A0A0H2S8M6</accession>
<gene>
    <name evidence="3" type="ORF">SCHPADRAFT_940589</name>
</gene>